<dbReference type="GO" id="GO:0005524">
    <property type="term" value="F:ATP binding"/>
    <property type="evidence" value="ECO:0007669"/>
    <property type="project" value="UniProtKB-KW"/>
</dbReference>
<dbReference type="PANTHER" id="PTHR10695">
    <property type="entry name" value="DEPHOSPHO-COA KINASE-RELATED"/>
    <property type="match status" value="1"/>
</dbReference>
<feature type="transmembrane region" description="Helical" evidence="3">
    <location>
        <begin position="289"/>
        <end position="314"/>
    </location>
</feature>
<evidence type="ECO:0000313" key="6">
    <source>
        <dbReference type="Proteomes" id="UP001190700"/>
    </source>
</evidence>
<dbReference type="SUPFAM" id="SSF52374">
    <property type="entry name" value="Nucleotidylyl transferase"/>
    <property type="match status" value="1"/>
</dbReference>
<dbReference type="GO" id="GO:0004140">
    <property type="term" value="F:dephospho-CoA kinase activity"/>
    <property type="evidence" value="ECO:0007669"/>
    <property type="project" value="InterPro"/>
</dbReference>
<dbReference type="InterPro" id="IPR014729">
    <property type="entry name" value="Rossmann-like_a/b/a_fold"/>
</dbReference>
<feature type="domain" description="Cytidyltransferase-like" evidence="4">
    <location>
        <begin position="360"/>
        <end position="501"/>
    </location>
</feature>
<dbReference type="Gene3D" id="3.40.50.620">
    <property type="entry name" value="HUPs"/>
    <property type="match status" value="1"/>
</dbReference>
<dbReference type="Pfam" id="PF01121">
    <property type="entry name" value="CoaE"/>
    <property type="match status" value="1"/>
</dbReference>
<evidence type="ECO:0000256" key="2">
    <source>
        <dbReference type="ARBA" id="ARBA00022840"/>
    </source>
</evidence>
<comment type="caution">
    <text evidence="5">The sequence shown here is derived from an EMBL/GenBank/DDBJ whole genome shotgun (WGS) entry which is preliminary data.</text>
</comment>
<dbReference type="PANTHER" id="PTHR10695:SF46">
    <property type="entry name" value="BIFUNCTIONAL COENZYME A SYNTHASE-RELATED"/>
    <property type="match status" value="1"/>
</dbReference>
<accession>A0AAE0GA00</accession>
<evidence type="ECO:0000256" key="1">
    <source>
        <dbReference type="ARBA" id="ARBA00022741"/>
    </source>
</evidence>
<dbReference type="Gene3D" id="3.40.50.300">
    <property type="entry name" value="P-loop containing nucleotide triphosphate hydrolases"/>
    <property type="match status" value="1"/>
</dbReference>
<name>A0AAE0GA00_9CHLO</name>
<keyword evidence="3" id="KW-1133">Transmembrane helix</keyword>
<dbReference type="Pfam" id="PF01467">
    <property type="entry name" value="CTP_transf_like"/>
    <property type="match status" value="1"/>
</dbReference>
<evidence type="ECO:0000313" key="5">
    <source>
        <dbReference type="EMBL" id="KAK3274013.1"/>
    </source>
</evidence>
<dbReference type="AlphaFoldDB" id="A0AAE0GA00"/>
<keyword evidence="2" id="KW-0067">ATP-binding</keyword>
<dbReference type="GO" id="GO:0015937">
    <property type="term" value="P:coenzyme A biosynthetic process"/>
    <property type="evidence" value="ECO:0007669"/>
    <property type="project" value="InterPro"/>
</dbReference>
<reference evidence="5 6" key="1">
    <citation type="journal article" date="2015" name="Genome Biol. Evol.">
        <title>Comparative Genomics of a Bacterivorous Green Alga Reveals Evolutionary Causalities and Consequences of Phago-Mixotrophic Mode of Nutrition.</title>
        <authorList>
            <person name="Burns J.A."/>
            <person name="Paasch A."/>
            <person name="Narechania A."/>
            <person name="Kim E."/>
        </authorList>
    </citation>
    <scope>NUCLEOTIDE SEQUENCE [LARGE SCALE GENOMIC DNA]</scope>
    <source>
        <strain evidence="5 6">PLY_AMNH</strain>
    </source>
</reference>
<keyword evidence="1" id="KW-0547">Nucleotide-binding</keyword>
<dbReference type="EMBL" id="LGRX02008011">
    <property type="protein sequence ID" value="KAK3274013.1"/>
    <property type="molecule type" value="Genomic_DNA"/>
</dbReference>
<organism evidence="5 6">
    <name type="scientific">Cymbomonas tetramitiformis</name>
    <dbReference type="NCBI Taxonomy" id="36881"/>
    <lineage>
        <taxon>Eukaryota</taxon>
        <taxon>Viridiplantae</taxon>
        <taxon>Chlorophyta</taxon>
        <taxon>Pyramimonadophyceae</taxon>
        <taxon>Pyramimonadales</taxon>
        <taxon>Pyramimonadaceae</taxon>
        <taxon>Cymbomonas</taxon>
    </lineage>
</organism>
<dbReference type="NCBIfam" id="TIGR00152">
    <property type="entry name" value="dephospho-CoA kinase"/>
    <property type="match status" value="1"/>
</dbReference>
<proteinExistence type="inferred from homology"/>
<dbReference type="InterPro" id="IPR027417">
    <property type="entry name" value="P-loop_NTPase"/>
</dbReference>
<dbReference type="PROSITE" id="PS51219">
    <property type="entry name" value="DPCK"/>
    <property type="match status" value="1"/>
</dbReference>
<dbReference type="CDD" id="cd02022">
    <property type="entry name" value="DPCK"/>
    <property type="match status" value="1"/>
</dbReference>
<evidence type="ECO:0000259" key="4">
    <source>
        <dbReference type="Pfam" id="PF01467"/>
    </source>
</evidence>
<dbReference type="InterPro" id="IPR004821">
    <property type="entry name" value="Cyt_trans-like"/>
</dbReference>
<dbReference type="SUPFAM" id="SSF52540">
    <property type="entry name" value="P-loop containing nucleoside triphosphate hydrolases"/>
    <property type="match status" value="1"/>
</dbReference>
<evidence type="ECO:0000256" key="3">
    <source>
        <dbReference type="SAM" id="Phobius"/>
    </source>
</evidence>
<dbReference type="HAMAP" id="MF_00376">
    <property type="entry name" value="Dephospho_CoA_kinase"/>
    <property type="match status" value="1"/>
</dbReference>
<keyword evidence="3" id="KW-0812">Transmembrane</keyword>
<gene>
    <name evidence="5" type="ORF">CYMTET_17781</name>
</gene>
<dbReference type="NCBIfam" id="TIGR00125">
    <property type="entry name" value="cyt_tran_rel"/>
    <property type="match status" value="1"/>
</dbReference>
<protein>
    <recommendedName>
        <fullName evidence="4">Cytidyltransferase-like domain-containing protein</fullName>
    </recommendedName>
</protein>
<dbReference type="InterPro" id="IPR001977">
    <property type="entry name" value="Depp_CoAkinase"/>
</dbReference>
<dbReference type="Proteomes" id="UP001190700">
    <property type="component" value="Unassembled WGS sequence"/>
</dbReference>
<feature type="transmembrane region" description="Helical" evidence="3">
    <location>
        <begin position="257"/>
        <end position="277"/>
    </location>
</feature>
<keyword evidence="6" id="KW-1185">Reference proteome</keyword>
<keyword evidence="3" id="KW-0472">Membrane</keyword>
<sequence>MKVLGLTGGIGCGKSTVSRILLSEYGVPTIDADAISHAVLSPGTLAHKRVVKAFGAGFLGEDGLTIDRKRLGALVFADRARRRQLEAIQRPHLAWALISALATHFFRGTPVVCLDAALLFESGLYRLCSLVMAVYVKPAVQLQRLMARDGAGEEDARARIAAQPMSAEAKANRAQLVFDNNASGAEALAERVEREAPRLLRQSVVQRLASGPSLLLFTAAVHLARSSIHELSSKNSSNGLSLPAFGANVLSAHSVQFILVWAFTGLLTLGGLVVAFPSDLNVARGGLQWVSLLAACCVFMRWQVVVVALGILLLKIIYSISKPTVLKTNEDVGSARSGVPASAASSHSTTAPAASADPVLFAGSFNPIHVGHLAILRRIAAAHPRAVLYVCIGYNPTKKYIVSVEARRALIASMCKADAMLRNRVQVVVAASYPWRFALRHGIRVMYRGVRTWDKDGTAEIVLALLNLLGPLLLERTLPPTTKYIEASPTLLHVSSTLVRNRVVSGGSLEGLIPEAMHTQVRQLYRCE</sequence>